<dbReference type="PANTHER" id="PTHR28620">
    <property type="entry name" value="CENTROMERE PROTEIN V"/>
    <property type="match status" value="1"/>
</dbReference>
<dbReference type="Pfam" id="PF04828">
    <property type="entry name" value="GFA"/>
    <property type="match status" value="2"/>
</dbReference>
<dbReference type="GO" id="GO:0046872">
    <property type="term" value="F:metal ion binding"/>
    <property type="evidence" value="ECO:0007669"/>
    <property type="project" value="UniProtKB-KW"/>
</dbReference>
<evidence type="ECO:0000256" key="1">
    <source>
        <dbReference type="ARBA" id="ARBA00005495"/>
    </source>
</evidence>
<reference evidence="5 6" key="1">
    <citation type="submission" date="2016-07" db="EMBL/GenBank/DDBJ databases">
        <title>Pervasive Adenine N6-methylation of Active Genes in Fungi.</title>
        <authorList>
            <consortium name="DOE Joint Genome Institute"/>
            <person name="Mondo S.J."/>
            <person name="Dannebaum R.O."/>
            <person name="Kuo R.C."/>
            <person name="Labutti K."/>
            <person name="Haridas S."/>
            <person name="Kuo A."/>
            <person name="Salamov A."/>
            <person name="Ahrendt S.R."/>
            <person name="Lipzen A."/>
            <person name="Sullivan W."/>
            <person name="Andreopoulos W.B."/>
            <person name="Clum A."/>
            <person name="Lindquist E."/>
            <person name="Daum C."/>
            <person name="Ramamoorthy G.K."/>
            <person name="Gryganskyi A."/>
            <person name="Culley D."/>
            <person name="Magnuson J.K."/>
            <person name="James T.Y."/>
            <person name="O'Malley M.A."/>
            <person name="Stajich J.E."/>
            <person name="Spatafora J.W."/>
            <person name="Visel A."/>
            <person name="Grigoriev I.V."/>
        </authorList>
    </citation>
    <scope>NUCLEOTIDE SEQUENCE [LARGE SCALE GENOMIC DNA]</scope>
    <source>
        <strain evidence="5 6">CBS 129021</strain>
    </source>
</reference>
<dbReference type="GO" id="GO:0016846">
    <property type="term" value="F:carbon-sulfur lyase activity"/>
    <property type="evidence" value="ECO:0007669"/>
    <property type="project" value="InterPro"/>
</dbReference>
<comment type="caution">
    <text evidence="5">The sequence shown here is derived from an EMBL/GenBank/DDBJ whole genome shotgun (WGS) entry which is preliminary data.</text>
</comment>
<keyword evidence="2" id="KW-0479">Metal-binding</keyword>
<protein>
    <submittedName>
        <fullName evidence="5">Glutathione-dependent formaldehyde-activating enzyme</fullName>
    </submittedName>
</protein>
<proteinExistence type="inferred from homology"/>
<comment type="similarity">
    <text evidence="1">Belongs to the Gfa family.</text>
</comment>
<sequence>MTEQAQPLKTYRGNCHCAAYIFEVKLPEIKSAVQCNCVICSKKGALWQVPAHDNLTFVKGDMDTLSSYSFGGKIMNHKFCPHCGTNLMCMGYMSPPKPGDETPPQMIVNVRAIQNLNVWSLELRPIDGAAIPPTYEPPKFTGPEPSADIEGGKTYNGSCHCGVVKLALKTKPLDKDFDANIAECNCSICGRLGCIWIYPNADQVVFEGDENLTIYKMGLGMYGKSFCKICGVPIHNRPETLTEEQIAALPEEPRKWFTWGKNMSIINVRVLEGVDLKELNVKQMDGWNAAKQSYVNP</sequence>
<dbReference type="InterPro" id="IPR011057">
    <property type="entry name" value="Mss4-like_sf"/>
</dbReference>
<dbReference type="EMBL" id="MCFJ01000008">
    <property type="protein sequence ID" value="ORY63161.1"/>
    <property type="molecule type" value="Genomic_DNA"/>
</dbReference>
<dbReference type="PANTHER" id="PTHR28620:SF1">
    <property type="entry name" value="CENP-V_GFA DOMAIN-CONTAINING PROTEIN"/>
    <property type="match status" value="1"/>
</dbReference>
<dbReference type="AlphaFoldDB" id="A0A1Y2DV63"/>
<dbReference type="OrthoDB" id="2993351at2759"/>
<dbReference type="STRING" id="1141098.A0A1Y2DV63"/>
<dbReference type="InterPro" id="IPR006913">
    <property type="entry name" value="CENP-V/GFA"/>
</dbReference>
<evidence type="ECO:0000313" key="6">
    <source>
        <dbReference type="Proteomes" id="UP000193689"/>
    </source>
</evidence>
<dbReference type="Proteomes" id="UP000193689">
    <property type="component" value="Unassembled WGS sequence"/>
</dbReference>
<keyword evidence="3" id="KW-0862">Zinc</keyword>
<feature type="domain" description="CENP-V/GFA" evidence="4">
    <location>
        <begin position="11"/>
        <end position="127"/>
    </location>
</feature>
<organism evidence="5 6">
    <name type="scientific">Pseudomassariella vexata</name>
    <dbReference type="NCBI Taxonomy" id="1141098"/>
    <lineage>
        <taxon>Eukaryota</taxon>
        <taxon>Fungi</taxon>
        <taxon>Dikarya</taxon>
        <taxon>Ascomycota</taxon>
        <taxon>Pezizomycotina</taxon>
        <taxon>Sordariomycetes</taxon>
        <taxon>Xylariomycetidae</taxon>
        <taxon>Amphisphaeriales</taxon>
        <taxon>Pseudomassariaceae</taxon>
        <taxon>Pseudomassariella</taxon>
    </lineage>
</organism>
<dbReference type="SUPFAM" id="SSF51316">
    <property type="entry name" value="Mss4-like"/>
    <property type="match status" value="2"/>
</dbReference>
<evidence type="ECO:0000256" key="3">
    <source>
        <dbReference type="ARBA" id="ARBA00022833"/>
    </source>
</evidence>
<dbReference type="InterPro" id="IPR052355">
    <property type="entry name" value="CENP-V-like"/>
</dbReference>
<dbReference type="RefSeq" id="XP_040714818.1">
    <property type="nucleotide sequence ID" value="XM_040856118.1"/>
</dbReference>
<gene>
    <name evidence="5" type="ORF">BCR38DRAFT_344658</name>
</gene>
<accession>A0A1Y2DV63</accession>
<evidence type="ECO:0000256" key="2">
    <source>
        <dbReference type="ARBA" id="ARBA00022723"/>
    </source>
</evidence>
<dbReference type="InParanoid" id="A0A1Y2DV63"/>
<evidence type="ECO:0000313" key="5">
    <source>
        <dbReference type="EMBL" id="ORY63161.1"/>
    </source>
</evidence>
<evidence type="ECO:0000259" key="4">
    <source>
        <dbReference type="PROSITE" id="PS51891"/>
    </source>
</evidence>
<feature type="domain" description="CENP-V/GFA" evidence="4">
    <location>
        <begin position="155"/>
        <end position="285"/>
    </location>
</feature>
<dbReference type="Gene3D" id="2.170.150.70">
    <property type="match status" value="2"/>
</dbReference>
<dbReference type="PROSITE" id="PS51891">
    <property type="entry name" value="CENP_V_GFA"/>
    <property type="match status" value="2"/>
</dbReference>
<name>A0A1Y2DV63_9PEZI</name>
<dbReference type="GeneID" id="63772330"/>
<keyword evidence="6" id="KW-1185">Reference proteome</keyword>